<evidence type="ECO:0000256" key="1">
    <source>
        <dbReference type="ARBA" id="ARBA00007261"/>
    </source>
</evidence>
<evidence type="ECO:0000313" key="13">
    <source>
        <dbReference type="Proteomes" id="UP001363151"/>
    </source>
</evidence>
<evidence type="ECO:0000259" key="11">
    <source>
        <dbReference type="Pfam" id="PF22456"/>
    </source>
</evidence>
<keyword evidence="2" id="KW-0645">Protease</keyword>
<evidence type="ECO:0000256" key="5">
    <source>
        <dbReference type="ARBA" id="ARBA00022833"/>
    </source>
</evidence>
<dbReference type="PROSITE" id="PS00143">
    <property type="entry name" value="INSULINASE"/>
    <property type="match status" value="1"/>
</dbReference>
<dbReference type="PANTHER" id="PTHR43690">
    <property type="entry name" value="NARDILYSIN"/>
    <property type="match status" value="1"/>
</dbReference>
<dbReference type="InterPro" id="IPR054734">
    <property type="entry name" value="PqqF-like_C_4"/>
</dbReference>
<evidence type="ECO:0000256" key="7">
    <source>
        <dbReference type="RuleBase" id="RU004447"/>
    </source>
</evidence>
<proteinExistence type="inferred from homology"/>
<dbReference type="InterPro" id="IPR007863">
    <property type="entry name" value="Peptidase_M16_C"/>
</dbReference>
<feature type="domain" description="Peptidase M16 C-terminal" evidence="10">
    <location>
        <begin position="225"/>
        <end position="383"/>
    </location>
</feature>
<dbReference type="InterPro" id="IPR011249">
    <property type="entry name" value="Metalloenz_LuxS/M16"/>
</dbReference>
<gene>
    <name evidence="12" type="ORF">SO694_00173015</name>
</gene>
<evidence type="ECO:0000313" key="12">
    <source>
        <dbReference type="EMBL" id="KAK7230758.1"/>
    </source>
</evidence>
<feature type="domain" description="Coenzyme PQQ synthesis protein F-like C-terminal lobe" evidence="11">
    <location>
        <begin position="775"/>
        <end position="875"/>
    </location>
</feature>
<dbReference type="Pfam" id="PF05193">
    <property type="entry name" value="Peptidase_M16_C"/>
    <property type="match status" value="1"/>
</dbReference>
<comment type="similarity">
    <text evidence="1 7">Belongs to the peptidase M16 family.</text>
</comment>
<dbReference type="Gene3D" id="3.30.830.10">
    <property type="entry name" value="Metalloenzyme, LuxS/M16 peptidase-like"/>
    <property type="match status" value="3"/>
</dbReference>
<dbReference type="PANTHER" id="PTHR43690:SF18">
    <property type="entry name" value="INSULIN-DEGRADING ENZYME-RELATED"/>
    <property type="match status" value="1"/>
</dbReference>
<evidence type="ECO:0000259" key="10">
    <source>
        <dbReference type="Pfam" id="PF05193"/>
    </source>
</evidence>
<sequence>MQLHGGRADKKQYRIITLPNGLEALLIHEDVDESAEPEDDDGSGFETEEEGDDDESDGDDDGSEDGSSGPGPQRAAAAMVVGVGSWADPPETQGCAHFLEHLLFLGSEKYPDENAYDAFLSKHGGSSNAATDVEETSFHFDCLPQAFPHALDVFAQFFVAPSFNPEAVSREVQAIESEFRETIRDDFSRLDELLYRSAPAGHPFGTFTWGNAESLRQGDASAVAAVKALHDAHYHASNMKLAVAVVSTASLDETEAAVRASFAAVRASPAVAAETEEDALRWRRPSWDAPPAALPSPFPGGASALARVAPIRKDTHEVRLLWPLGYSLRPPARPLWRSAPAEVATHFLGHEGPKSALAALRRAGLATELTAGVAGDGVSDSLSCGALFAVTIELTALGAARWACAAACVFEYARACVAALDAEPARVGAVGAELAAVAELGFDYAGEDEADELVEELAKLMLPMYGIPRASLLRARHECREAAVGPEALAVLEAVADPGACRVELLDSALAADDAGEPAAPCPGCPRCSGRAGFHAALDALAKKGRRSCAPVDAPPPPPPDAWTPYGALATARPAEPPATEPRFGTEYWASPVPAAPARANSSCAAAASSPTPCRGSRTRSSTASRASRPLNPALGPGPRPALRRAVSALRRDLGNSWHEDPAKHARKLRLCALVPGRNRPPGVRRGADGARAPRRARTHLRAFLAGAKWDALVHGNVADGGEAVRAALAPKLDALAGGGARRGAARSPPAARARCGAGDGLRPDCAASRVLANLLEAVLEEPLYAQLRTKEQLGYTVSCGSKWTDGVVGFAISVTSDDSHPDHVAGRVAAFLKAHRKVVMSPDFIDEFVDQCCSLADRGNEKPRSPSDLADRHWDAIVDRCPDLFDADAVDALLAAELTPAALRATYDRVFGLGSCAGDGACGKLVVRVVGRAASFADGRGPAGGSDAFGVVVAAAGETALSPPPDAAADAKLAGEFWPERGSGEWGGALRF</sequence>
<feature type="compositionally biased region" description="Low complexity" evidence="8">
    <location>
        <begin position="604"/>
        <end position="629"/>
    </location>
</feature>
<organism evidence="12 13">
    <name type="scientific">Aureococcus anophagefferens</name>
    <name type="common">Harmful bloom alga</name>
    <dbReference type="NCBI Taxonomy" id="44056"/>
    <lineage>
        <taxon>Eukaryota</taxon>
        <taxon>Sar</taxon>
        <taxon>Stramenopiles</taxon>
        <taxon>Ochrophyta</taxon>
        <taxon>Pelagophyceae</taxon>
        <taxon>Pelagomonadales</taxon>
        <taxon>Pelagomonadaceae</taxon>
        <taxon>Aureococcus</taxon>
    </lineage>
</organism>
<feature type="region of interest" description="Disordered" evidence="8">
    <location>
        <begin position="604"/>
        <end position="641"/>
    </location>
</feature>
<dbReference type="Proteomes" id="UP001363151">
    <property type="component" value="Unassembled WGS sequence"/>
</dbReference>
<evidence type="ECO:0000259" key="9">
    <source>
        <dbReference type="Pfam" id="PF00675"/>
    </source>
</evidence>
<evidence type="ECO:0000256" key="6">
    <source>
        <dbReference type="ARBA" id="ARBA00023049"/>
    </source>
</evidence>
<keyword evidence="6" id="KW-0482">Metalloprotease</keyword>
<evidence type="ECO:0000256" key="2">
    <source>
        <dbReference type="ARBA" id="ARBA00022670"/>
    </source>
</evidence>
<keyword evidence="3" id="KW-0479">Metal-binding</keyword>
<keyword evidence="4" id="KW-0378">Hydrolase</keyword>
<keyword evidence="5" id="KW-0862">Zinc</keyword>
<dbReference type="Pfam" id="PF22456">
    <property type="entry name" value="PqqF-like_C_4"/>
    <property type="match status" value="1"/>
</dbReference>
<name>A0ABR1FH84_AURAN</name>
<evidence type="ECO:0000256" key="4">
    <source>
        <dbReference type="ARBA" id="ARBA00022801"/>
    </source>
</evidence>
<feature type="region of interest" description="Disordered" evidence="8">
    <location>
        <begin position="27"/>
        <end position="75"/>
    </location>
</feature>
<dbReference type="InterPro" id="IPR001431">
    <property type="entry name" value="Pept_M16_Zn_BS"/>
</dbReference>
<dbReference type="InterPro" id="IPR011765">
    <property type="entry name" value="Pept_M16_N"/>
</dbReference>
<dbReference type="SUPFAM" id="SSF63411">
    <property type="entry name" value="LuxS/MPP-like metallohydrolase"/>
    <property type="match status" value="3"/>
</dbReference>
<evidence type="ECO:0000256" key="3">
    <source>
        <dbReference type="ARBA" id="ARBA00022723"/>
    </source>
</evidence>
<comment type="caution">
    <text evidence="12">The sequence shown here is derived from an EMBL/GenBank/DDBJ whole genome shotgun (WGS) entry which is preliminary data.</text>
</comment>
<protein>
    <submittedName>
        <fullName evidence="12">Metalloendopeptidase</fullName>
    </submittedName>
</protein>
<feature type="compositionally biased region" description="Acidic residues" evidence="8">
    <location>
        <begin position="30"/>
        <end position="64"/>
    </location>
</feature>
<dbReference type="Pfam" id="PF00675">
    <property type="entry name" value="Peptidase_M16"/>
    <property type="match status" value="1"/>
</dbReference>
<accession>A0ABR1FH84</accession>
<dbReference type="EMBL" id="JBBJCI010000424">
    <property type="protein sequence ID" value="KAK7230758.1"/>
    <property type="molecule type" value="Genomic_DNA"/>
</dbReference>
<feature type="domain" description="Peptidase M16 N-terminal" evidence="9">
    <location>
        <begin position="73"/>
        <end position="189"/>
    </location>
</feature>
<reference evidence="12 13" key="1">
    <citation type="submission" date="2024-03" db="EMBL/GenBank/DDBJ databases">
        <title>Aureococcus anophagefferens CCMP1851 and Kratosvirus quantuckense: Draft genome of a second virus-susceptible host strain in the model system.</title>
        <authorList>
            <person name="Chase E."/>
            <person name="Truchon A.R."/>
            <person name="Schepens W."/>
            <person name="Wilhelm S.W."/>
        </authorList>
    </citation>
    <scope>NUCLEOTIDE SEQUENCE [LARGE SCALE GENOMIC DNA]</scope>
    <source>
        <strain evidence="12 13">CCMP1851</strain>
    </source>
</reference>
<evidence type="ECO:0000256" key="8">
    <source>
        <dbReference type="SAM" id="MobiDB-lite"/>
    </source>
</evidence>
<dbReference type="InterPro" id="IPR050626">
    <property type="entry name" value="Peptidase_M16"/>
</dbReference>
<keyword evidence="13" id="KW-1185">Reference proteome</keyword>